<sequence length="454" mass="47334">MPDEDTAFVHGSAETRFTAHRPRATTASGSALESNPGLPAGESETPTCDAAAAEHTRGPVASIAAGVRDGTSDPVRVLERTLAAVAEDGRKPHGLGVVRVNRARAAATETALRPDLDALPLAGVPIAVEPKAEPGGSVFDDVASQVLRAAGAVLVEVATVPEADDGIGVRTARRSVARGLFPVAYGDPGLDSYRTGMVGGVFAMTPGADLVSRYAGAARGHSVLSATVGDAAMVLSVLAGKANLAEVDPPGRLRIGLAVNPPSRFFRVDRRWTSAAYAAGAASAAAGHRVERVDLPADDALLPVLVRWTGLSSSEVEAADEDAGSFRNFAERLELRVRCRRVVDDFLRHATDAPPGGVDRAEARLFELFERYDVVIAPVSAPVRAEIPLSHSTFRFTPEAPMWRAAGWPSATVPMRDSRGAAFPIATHAQLAGPPGSESTVLRLAAQLAAPVRS</sequence>
<accession>A0ABP9K088</accession>
<evidence type="ECO:0000313" key="5">
    <source>
        <dbReference type="EMBL" id="GAA5048164.1"/>
    </source>
</evidence>
<name>A0ABP9K088_9NOCA</name>
<dbReference type="InterPro" id="IPR036928">
    <property type="entry name" value="AS_sf"/>
</dbReference>
<evidence type="ECO:0000256" key="1">
    <source>
        <dbReference type="ARBA" id="ARBA00001311"/>
    </source>
</evidence>
<reference evidence="6" key="1">
    <citation type="journal article" date="2019" name="Int. J. Syst. Evol. Microbiol.">
        <title>The Global Catalogue of Microorganisms (GCM) 10K type strain sequencing project: providing services to taxonomists for standard genome sequencing and annotation.</title>
        <authorList>
            <consortium name="The Broad Institute Genomics Platform"/>
            <consortium name="The Broad Institute Genome Sequencing Center for Infectious Disease"/>
            <person name="Wu L."/>
            <person name="Ma J."/>
        </authorList>
    </citation>
    <scope>NUCLEOTIDE SEQUENCE [LARGE SCALE GENOMIC DNA]</scope>
    <source>
        <strain evidence="6">JCM 18298</strain>
    </source>
</reference>
<dbReference type="RefSeq" id="WP_345494367.1">
    <property type="nucleotide sequence ID" value="NZ_BAABJM010000001.1"/>
</dbReference>
<evidence type="ECO:0000256" key="2">
    <source>
        <dbReference type="ARBA" id="ARBA00009199"/>
    </source>
</evidence>
<comment type="catalytic activity">
    <reaction evidence="1">
        <text>a monocarboxylic acid amide + H2O = a monocarboxylate + NH4(+)</text>
        <dbReference type="Rhea" id="RHEA:12020"/>
        <dbReference type="ChEBI" id="CHEBI:15377"/>
        <dbReference type="ChEBI" id="CHEBI:28938"/>
        <dbReference type="ChEBI" id="CHEBI:35757"/>
        <dbReference type="ChEBI" id="CHEBI:83628"/>
        <dbReference type="EC" id="3.5.1.4"/>
    </reaction>
</comment>
<dbReference type="PANTHER" id="PTHR11895:SF7">
    <property type="entry name" value="GLUTAMYL-TRNA(GLN) AMIDOTRANSFERASE SUBUNIT A, MITOCHONDRIAL"/>
    <property type="match status" value="1"/>
</dbReference>
<dbReference type="EC" id="3.5.1.4" evidence="3"/>
<organism evidence="5 6">
    <name type="scientific">Nocardia callitridis</name>
    <dbReference type="NCBI Taxonomy" id="648753"/>
    <lineage>
        <taxon>Bacteria</taxon>
        <taxon>Bacillati</taxon>
        <taxon>Actinomycetota</taxon>
        <taxon>Actinomycetes</taxon>
        <taxon>Mycobacteriales</taxon>
        <taxon>Nocardiaceae</taxon>
        <taxon>Nocardia</taxon>
    </lineage>
</organism>
<proteinExistence type="inferred from homology"/>
<dbReference type="EMBL" id="BAABJM010000001">
    <property type="protein sequence ID" value="GAA5048164.1"/>
    <property type="molecule type" value="Genomic_DNA"/>
</dbReference>
<evidence type="ECO:0000256" key="3">
    <source>
        <dbReference type="ARBA" id="ARBA00012922"/>
    </source>
</evidence>
<dbReference type="InterPro" id="IPR000120">
    <property type="entry name" value="Amidase"/>
</dbReference>
<keyword evidence="6" id="KW-1185">Reference proteome</keyword>
<protein>
    <recommendedName>
        <fullName evidence="3">amidase</fullName>
        <ecNumber evidence="3">3.5.1.4</ecNumber>
    </recommendedName>
</protein>
<gene>
    <name evidence="5" type="ORF">GCM10023318_15590</name>
</gene>
<comment type="caution">
    <text evidence="5">The sequence shown here is derived from an EMBL/GenBank/DDBJ whole genome shotgun (WGS) entry which is preliminary data.</text>
</comment>
<dbReference type="PANTHER" id="PTHR11895">
    <property type="entry name" value="TRANSAMIDASE"/>
    <property type="match status" value="1"/>
</dbReference>
<dbReference type="Proteomes" id="UP001500603">
    <property type="component" value="Unassembled WGS sequence"/>
</dbReference>
<dbReference type="SUPFAM" id="SSF75304">
    <property type="entry name" value="Amidase signature (AS) enzymes"/>
    <property type="match status" value="1"/>
</dbReference>
<evidence type="ECO:0000256" key="4">
    <source>
        <dbReference type="SAM" id="MobiDB-lite"/>
    </source>
</evidence>
<evidence type="ECO:0000313" key="6">
    <source>
        <dbReference type="Proteomes" id="UP001500603"/>
    </source>
</evidence>
<dbReference type="Gene3D" id="3.90.1300.10">
    <property type="entry name" value="Amidase signature (AS) domain"/>
    <property type="match status" value="1"/>
</dbReference>
<comment type="similarity">
    <text evidence="2">Belongs to the amidase family.</text>
</comment>
<feature type="region of interest" description="Disordered" evidence="4">
    <location>
        <begin position="1"/>
        <end position="46"/>
    </location>
</feature>